<comment type="caution">
    <text evidence="4">The sequence shown here is derived from an EMBL/GenBank/DDBJ whole genome shotgun (WGS) entry which is preliminary data.</text>
</comment>
<feature type="transmembrane region" description="Helical" evidence="1">
    <location>
        <begin position="76"/>
        <end position="95"/>
    </location>
</feature>
<dbReference type="InterPro" id="IPR002656">
    <property type="entry name" value="Acyl_transf_3_dom"/>
</dbReference>
<evidence type="ECO:0000256" key="1">
    <source>
        <dbReference type="SAM" id="Phobius"/>
    </source>
</evidence>
<name>A0A4Z0LXE1_9GAMM</name>
<dbReference type="Pfam" id="PF01757">
    <property type="entry name" value="Acyl_transf_3"/>
    <property type="match status" value="1"/>
</dbReference>
<dbReference type="Pfam" id="PF19040">
    <property type="entry name" value="SGNH"/>
    <property type="match status" value="1"/>
</dbReference>
<feature type="transmembrane region" description="Helical" evidence="1">
    <location>
        <begin position="220"/>
        <end position="237"/>
    </location>
</feature>
<dbReference type="GO" id="GO:0009103">
    <property type="term" value="P:lipopolysaccharide biosynthetic process"/>
    <property type="evidence" value="ECO:0007669"/>
    <property type="project" value="TreeGrafter"/>
</dbReference>
<accession>A0A4Z0LXE1</accession>
<feature type="transmembrane region" description="Helical" evidence="1">
    <location>
        <begin position="243"/>
        <end position="261"/>
    </location>
</feature>
<dbReference type="InterPro" id="IPR043968">
    <property type="entry name" value="SGNH"/>
</dbReference>
<evidence type="ECO:0000313" key="5">
    <source>
        <dbReference type="Proteomes" id="UP000298050"/>
    </source>
</evidence>
<evidence type="ECO:0000259" key="2">
    <source>
        <dbReference type="Pfam" id="PF01757"/>
    </source>
</evidence>
<reference evidence="4 5" key="1">
    <citation type="submission" date="2019-04" db="EMBL/GenBank/DDBJ databases">
        <title>Taxonomy of novel Haliea sp. from mangrove soil of West Coast of India.</title>
        <authorList>
            <person name="Verma A."/>
            <person name="Kumar P."/>
            <person name="Krishnamurthi S."/>
        </authorList>
    </citation>
    <scope>NUCLEOTIDE SEQUENCE [LARGE SCALE GENOMIC DNA]</scope>
    <source>
        <strain evidence="4 5">SAOS-164</strain>
    </source>
</reference>
<keyword evidence="4" id="KW-0808">Transferase</keyword>
<dbReference type="Proteomes" id="UP000298050">
    <property type="component" value="Unassembled WGS sequence"/>
</dbReference>
<keyword evidence="1" id="KW-0812">Transmembrane</keyword>
<keyword evidence="5" id="KW-1185">Reference proteome</keyword>
<feature type="transmembrane region" description="Helical" evidence="1">
    <location>
        <begin position="281"/>
        <end position="300"/>
    </location>
</feature>
<dbReference type="OrthoDB" id="9767863at2"/>
<keyword evidence="1" id="KW-0472">Membrane</keyword>
<dbReference type="InterPro" id="IPR050879">
    <property type="entry name" value="Acyltransferase_3"/>
</dbReference>
<feature type="transmembrane region" description="Helical" evidence="1">
    <location>
        <begin position="340"/>
        <end position="366"/>
    </location>
</feature>
<dbReference type="AlphaFoldDB" id="A0A4Z0LXE1"/>
<keyword evidence="4" id="KW-0012">Acyltransferase</keyword>
<feature type="domain" description="SGNH" evidence="3">
    <location>
        <begin position="406"/>
        <end position="617"/>
    </location>
</feature>
<feature type="transmembrane region" description="Helical" evidence="1">
    <location>
        <begin position="306"/>
        <end position="328"/>
    </location>
</feature>
<feature type="transmembrane region" description="Helical" evidence="1">
    <location>
        <begin position="35"/>
        <end position="55"/>
    </location>
</feature>
<keyword evidence="1" id="KW-1133">Transmembrane helix</keyword>
<proteinExistence type="predicted"/>
<evidence type="ECO:0000313" key="4">
    <source>
        <dbReference type="EMBL" id="TGD71818.1"/>
    </source>
</evidence>
<dbReference type="PANTHER" id="PTHR23028:SF53">
    <property type="entry name" value="ACYL_TRANSF_3 DOMAIN-CONTAINING PROTEIN"/>
    <property type="match status" value="1"/>
</dbReference>
<protein>
    <submittedName>
        <fullName evidence="4">Acyltransferase</fullName>
    </submittedName>
</protein>
<dbReference type="PANTHER" id="PTHR23028">
    <property type="entry name" value="ACETYLTRANSFERASE"/>
    <property type="match status" value="1"/>
</dbReference>
<sequence>MSKDAGRRPDIDLLRAVAVLSVIFYHFKVPGFSGGFLGVDVFFVISGYLITQHVNQQLEAGSFSFAGFYARRIRRLAPALAATMVLSSIAALAILPRDLLLDYAHSQLASALYVSNIYFWSIADYFDTSSYLKPLLHTWSLSVEEQFYLVWPVMLFVLGAGWRYRAILVLGIVSLVAAEWVYGISSSTTFYMFPFRIFEFAVGALLGSPALQTSRGRGNHALLALAAVGLLGSLLYFDTLDRFPGLLSLPVCLSTALIIWLRHPALHGRGLLQASFLRVGLISYSAYLLHWPVVVFYGVLSEAPLRWLDILLLLAVTLGGAEVLYRLVEQPTARLRLQGYTIWYFAALLAAGLAAWIFVMLAPWVYQALRAQPDSVQAIIDNTPVRKDVIPQLVEEQNFPTNRKASFKLMVVGDSHAEDMAVALAWALQGKDISVVKYKRYCEPLTPESVGDNMEELYRTHRIPNVNAQKCQRIQAEFLPNIEEEAPDLVVFSEQWREEELPYIAQTIRQIREATGAQVLVLGPNFEFIKHPKVVLGKVEHAWHINAYAREHQKFERHEIEERLRKQLSGTDAHFISKFDLVCPNDRCDILLDGQLAYLDYTHWSVPALRLFGERLANHPVFSKLTPPS</sequence>
<dbReference type="GO" id="GO:0016020">
    <property type="term" value="C:membrane"/>
    <property type="evidence" value="ECO:0007669"/>
    <property type="project" value="TreeGrafter"/>
</dbReference>
<evidence type="ECO:0000259" key="3">
    <source>
        <dbReference type="Pfam" id="PF19040"/>
    </source>
</evidence>
<dbReference type="EMBL" id="SRLE01000012">
    <property type="protein sequence ID" value="TGD71818.1"/>
    <property type="molecule type" value="Genomic_DNA"/>
</dbReference>
<organism evidence="4 5">
    <name type="scientific">Mangrovimicrobium sediminis</name>
    <dbReference type="NCBI Taxonomy" id="2562682"/>
    <lineage>
        <taxon>Bacteria</taxon>
        <taxon>Pseudomonadati</taxon>
        <taxon>Pseudomonadota</taxon>
        <taxon>Gammaproteobacteria</taxon>
        <taxon>Cellvibrionales</taxon>
        <taxon>Halieaceae</taxon>
        <taxon>Mangrovimicrobium</taxon>
    </lineage>
</organism>
<dbReference type="RefSeq" id="WP_135445862.1">
    <property type="nucleotide sequence ID" value="NZ_SRLE01000012.1"/>
</dbReference>
<dbReference type="GO" id="GO:0016747">
    <property type="term" value="F:acyltransferase activity, transferring groups other than amino-acyl groups"/>
    <property type="evidence" value="ECO:0007669"/>
    <property type="project" value="InterPro"/>
</dbReference>
<feature type="transmembrane region" description="Helical" evidence="1">
    <location>
        <begin position="190"/>
        <end position="208"/>
    </location>
</feature>
<feature type="domain" description="Acyltransferase 3" evidence="2">
    <location>
        <begin position="10"/>
        <end position="325"/>
    </location>
</feature>
<gene>
    <name evidence="4" type="ORF">E4634_17030</name>
</gene>
<feature type="transmembrane region" description="Helical" evidence="1">
    <location>
        <begin position="147"/>
        <end position="178"/>
    </location>
</feature>